<name>A0A4P2V3I3_9APIC</name>
<organism evidence="1">
    <name type="scientific">Plasmodium inui</name>
    <dbReference type="NCBI Taxonomy" id="52288"/>
    <lineage>
        <taxon>Eukaryota</taxon>
        <taxon>Sar</taxon>
        <taxon>Alveolata</taxon>
        <taxon>Apicomplexa</taxon>
        <taxon>Aconoidasida</taxon>
        <taxon>Haemosporida</taxon>
        <taxon>Plasmodiidae</taxon>
        <taxon>Plasmodium</taxon>
        <taxon>Plasmodium (Plasmodium)</taxon>
    </lineage>
</organism>
<sequence length="132" mass="16538">MIILYKYKFLVKNINNNKINLNSILNSKFKIYNININLLNKKIIEYINKYKFNIFIIYIYTNKNFKIIYNYTMFNLYKYYHNKLNKIYLIYKILLYKKFQLLFYNINQLLNIIINNFKLINYKKKIKYNDSK</sequence>
<dbReference type="EMBL" id="AP018108">
    <property type="protein sequence ID" value="BBB58235.1"/>
    <property type="molecule type" value="Genomic_DNA"/>
</dbReference>
<accession>A0A4P2V3I3</accession>
<protein>
    <submittedName>
        <fullName evidence="1">Uncharacterized protein</fullName>
    </submittedName>
</protein>
<reference evidence="1" key="1">
    <citation type="journal article" date="2019" name="Sci. Rep.">
        <title>Apicoplast phylogeny reveals the position of Plasmodium vivax basal to the Asian primate malaria parasite clade.</title>
        <authorList>
            <person name="Arisue N."/>
            <person name="Hashimoto T."/>
            <person name="Kawai S."/>
            <person name="Honma H."/>
            <person name="Kume K."/>
            <person name="Horii T."/>
        </authorList>
    </citation>
    <scope>NUCLEOTIDE SEQUENCE</scope>
    <source>
        <strain evidence="1">Celeves</strain>
    </source>
</reference>
<dbReference type="AlphaFoldDB" id="A0A4P2V3I3"/>
<proteinExistence type="predicted"/>
<evidence type="ECO:0000313" key="1">
    <source>
        <dbReference type="EMBL" id="BBB58235.1"/>
    </source>
</evidence>